<keyword evidence="2" id="KW-1133">Transmembrane helix</keyword>
<accession>K0RJW8</accession>
<protein>
    <submittedName>
        <fullName evidence="3">Uncharacterized protein</fullName>
    </submittedName>
</protein>
<proteinExistence type="predicted"/>
<dbReference type="Gene3D" id="3.40.50.11350">
    <property type="match status" value="1"/>
</dbReference>
<keyword evidence="2" id="KW-0472">Membrane</keyword>
<evidence type="ECO:0000256" key="2">
    <source>
        <dbReference type="SAM" id="Phobius"/>
    </source>
</evidence>
<evidence type="ECO:0000313" key="3">
    <source>
        <dbReference type="EMBL" id="EJK54018.1"/>
    </source>
</evidence>
<feature type="region of interest" description="Disordered" evidence="1">
    <location>
        <begin position="1"/>
        <end position="39"/>
    </location>
</feature>
<dbReference type="OrthoDB" id="52611at2759"/>
<keyword evidence="2" id="KW-0812">Transmembrane</keyword>
<comment type="caution">
    <text evidence="3">The sequence shown here is derived from an EMBL/GenBank/DDBJ whole genome shotgun (WGS) entry which is preliminary data.</text>
</comment>
<name>K0RJW8_THAOC</name>
<reference evidence="3 4" key="1">
    <citation type="journal article" date="2012" name="Genome Biol.">
        <title>Genome and low-iron response of an oceanic diatom adapted to chronic iron limitation.</title>
        <authorList>
            <person name="Lommer M."/>
            <person name="Specht M."/>
            <person name="Roy A.S."/>
            <person name="Kraemer L."/>
            <person name="Andreson R."/>
            <person name="Gutowska M.A."/>
            <person name="Wolf J."/>
            <person name="Bergner S.V."/>
            <person name="Schilhabel M.B."/>
            <person name="Klostermeier U.C."/>
            <person name="Beiko R.G."/>
            <person name="Rosenstiel P."/>
            <person name="Hippler M."/>
            <person name="Laroche J."/>
        </authorList>
    </citation>
    <scope>NUCLEOTIDE SEQUENCE [LARGE SCALE GENOMIC DNA]</scope>
    <source>
        <strain evidence="3 4">CCMP1005</strain>
    </source>
</reference>
<gene>
    <name evidence="3" type="ORF">THAOC_26427</name>
</gene>
<dbReference type="AlphaFoldDB" id="K0RJW8"/>
<evidence type="ECO:0000313" key="4">
    <source>
        <dbReference type="Proteomes" id="UP000266841"/>
    </source>
</evidence>
<sequence length="629" mass="68366">MMTGEGRTPPLGSTSSASPPEGRPMNRSAPASTPRRVDAARHPRAFCPECIHDDQRMPCRAKRTQLAWSLGNKEDGDRSSIEALEKAAEALLLERGECLDANAGGEEDVWADFDAAHAADEGDDAADFCAGCPWEGERSVSLKGGATAMTCGHELDSLIRVYGVPKEIALRKVLSSGRCAGPGERLRSTDGDFGSAGKVHSPAMVLVLCVCMLGGLVVALRRREVGDRRRLALITVAAVGLAGLAGLGIYGGGLAEASAATPSDGGDSSVDRSDDMLHFRLCNRTVYVKDMPSSSYGSSGGADPTLPPWPPPRNTTARPSRGILVEHGKRYGRLGNWIAEFLNGLDMARERRAPLVLNARGFPMDEPLNQLFLGLKRDKLRELFGISFYEGDEPPDAGHGLRHTRPMELMQFGTSNMSSLPLADRADYRDYVIQQLYILTARHMEMFPESSGVEALCRSFPDEGGAIRSRRKGGVANITERFTVVHSRNLEGTGVKALRAAHEAYGVDPRVNIDYPSQFLKDVLGPLGLANESIVMITDGQNRNVTDRLSDDSTIDFHVSEGTAISDLMLGVLSTVFIGNPVSTFTTYIAAARYALGLGPTYLHARYDEERRVWTTFCDDEECFYRLHR</sequence>
<keyword evidence="4" id="KW-1185">Reference proteome</keyword>
<feature type="region of interest" description="Disordered" evidence="1">
    <location>
        <begin position="293"/>
        <end position="319"/>
    </location>
</feature>
<feature type="transmembrane region" description="Helical" evidence="2">
    <location>
        <begin position="232"/>
        <end position="253"/>
    </location>
</feature>
<organism evidence="3 4">
    <name type="scientific">Thalassiosira oceanica</name>
    <name type="common">Marine diatom</name>
    <dbReference type="NCBI Taxonomy" id="159749"/>
    <lineage>
        <taxon>Eukaryota</taxon>
        <taxon>Sar</taxon>
        <taxon>Stramenopiles</taxon>
        <taxon>Ochrophyta</taxon>
        <taxon>Bacillariophyta</taxon>
        <taxon>Coscinodiscophyceae</taxon>
        <taxon>Thalassiosirophycidae</taxon>
        <taxon>Thalassiosirales</taxon>
        <taxon>Thalassiosiraceae</taxon>
        <taxon>Thalassiosira</taxon>
    </lineage>
</organism>
<dbReference type="Proteomes" id="UP000266841">
    <property type="component" value="Unassembled WGS sequence"/>
</dbReference>
<dbReference type="EMBL" id="AGNL01036519">
    <property type="protein sequence ID" value="EJK54018.1"/>
    <property type="molecule type" value="Genomic_DNA"/>
</dbReference>
<evidence type="ECO:0000256" key="1">
    <source>
        <dbReference type="SAM" id="MobiDB-lite"/>
    </source>
</evidence>
<feature type="transmembrane region" description="Helical" evidence="2">
    <location>
        <begin position="203"/>
        <end position="220"/>
    </location>
</feature>